<dbReference type="SUPFAM" id="SSF47648">
    <property type="entry name" value="Nucleoside phosphorylase/phosphoribosyltransferase N-terminal domain"/>
    <property type="match status" value="1"/>
</dbReference>
<dbReference type="InterPro" id="IPR035902">
    <property type="entry name" value="Nuc_phospho_transferase"/>
</dbReference>
<keyword evidence="2 4" id="KW-0808">Transferase</keyword>
<comment type="cofactor">
    <cofactor evidence="4">
        <name>Mg(2+)</name>
        <dbReference type="ChEBI" id="CHEBI:18420"/>
    </cofactor>
    <text evidence="4">Binds 2 magnesium ions per monomer.</text>
</comment>
<keyword evidence="3 4" id="KW-0822">Tryptophan biosynthesis</keyword>
<feature type="binding site" evidence="4">
    <location>
        <position position="98"/>
    </location>
    <ligand>
        <name>Mg(2+)</name>
        <dbReference type="ChEBI" id="CHEBI:18420"/>
        <label>1</label>
    </ligand>
</feature>
<dbReference type="Pfam" id="PF02885">
    <property type="entry name" value="Glycos_trans_3N"/>
    <property type="match status" value="1"/>
</dbReference>
<feature type="binding site" evidence="4">
    <location>
        <position position="230"/>
    </location>
    <ligand>
        <name>Mg(2+)</name>
        <dbReference type="ChEBI" id="CHEBI:18420"/>
        <label>2</label>
    </ligand>
</feature>
<feature type="domain" description="Glycosyl transferase family 3 N-terminal" evidence="6">
    <location>
        <begin position="12"/>
        <end position="71"/>
    </location>
</feature>
<feature type="binding site" evidence="4">
    <location>
        <position position="231"/>
    </location>
    <ligand>
        <name>Mg(2+)</name>
        <dbReference type="ChEBI" id="CHEBI:18420"/>
        <label>2</label>
    </ligand>
</feature>
<name>A0ABT7SUK7_9ALTE</name>
<evidence type="ECO:0000313" key="8">
    <source>
        <dbReference type="Proteomes" id="UP001234343"/>
    </source>
</evidence>
<reference evidence="7 8" key="1">
    <citation type="submission" date="2023-06" db="EMBL/GenBank/DDBJ databases">
        <title>Alteromonas sp. ASW11-36 isolated from intertidal sand.</title>
        <authorList>
            <person name="Li Y."/>
        </authorList>
    </citation>
    <scope>NUCLEOTIDE SEQUENCE [LARGE SCALE GENOMIC DNA]</scope>
    <source>
        <strain evidence="7 8">ASW11-36</strain>
    </source>
</reference>
<dbReference type="InterPro" id="IPR036320">
    <property type="entry name" value="Glycosyl_Trfase_fam3_N_dom_sf"/>
</dbReference>
<feature type="binding site" evidence="4">
    <location>
        <begin position="114"/>
        <end position="122"/>
    </location>
    <ligand>
        <name>5-phospho-alpha-D-ribose 1-diphosphate</name>
        <dbReference type="ChEBI" id="CHEBI:58017"/>
    </ligand>
</feature>
<evidence type="ECO:0000313" key="7">
    <source>
        <dbReference type="EMBL" id="MDM7859866.1"/>
    </source>
</evidence>
<dbReference type="RefSeq" id="WP_289364045.1">
    <property type="nucleotide sequence ID" value="NZ_JAUCBP010000006.1"/>
</dbReference>
<keyword evidence="1 4" id="KW-0328">Glycosyltransferase</keyword>
<comment type="catalytic activity">
    <reaction evidence="4">
        <text>N-(5-phospho-beta-D-ribosyl)anthranilate + diphosphate = 5-phospho-alpha-D-ribose 1-diphosphate + anthranilate</text>
        <dbReference type="Rhea" id="RHEA:11768"/>
        <dbReference type="ChEBI" id="CHEBI:16567"/>
        <dbReference type="ChEBI" id="CHEBI:18277"/>
        <dbReference type="ChEBI" id="CHEBI:33019"/>
        <dbReference type="ChEBI" id="CHEBI:58017"/>
        <dbReference type="EC" id="2.4.2.18"/>
    </reaction>
</comment>
<organism evidence="7 8">
    <name type="scientific">Alteromonas arenosi</name>
    <dbReference type="NCBI Taxonomy" id="3055817"/>
    <lineage>
        <taxon>Bacteria</taxon>
        <taxon>Pseudomonadati</taxon>
        <taxon>Pseudomonadota</taxon>
        <taxon>Gammaproteobacteria</taxon>
        <taxon>Alteromonadales</taxon>
        <taxon>Alteromonadaceae</taxon>
        <taxon>Alteromonas/Salinimonas group</taxon>
        <taxon>Alteromonas</taxon>
    </lineage>
</organism>
<evidence type="ECO:0000256" key="4">
    <source>
        <dbReference type="HAMAP-Rule" id="MF_00211"/>
    </source>
</evidence>
<feature type="domain" description="Glycosyl transferase family 3" evidence="5">
    <location>
        <begin position="79"/>
        <end position="328"/>
    </location>
</feature>
<evidence type="ECO:0000256" key="2">
    <source>
        <dbReference type="ARBA" id="ARBA00022679"/>
    </source>
</evidence>
<dbReference type="SUPFAM" id="SSF52418">
    <property type="entry name" value="Nucleoside phosphorylase/phosphoribosyltransferase catalytic domain"/>
    <property type="match status" value="1"/>
</dbReference>
<comment type="function">
    <text evidence="4">Catalyzes the transfer of the phosphoribosyl group of 5-phosphorylribose-1-pyrophosphate (PRPP) to anthranilate to yield N-(5'-phosphoribosyl)-anthranilate (PRA).</text>
</comment>
<dbReference type="Proteomes" id="UP001234343">
    <property type="component" value="Unassembled WGS sequence"/>
</dbReference>
<protein>
    <recommendedName>
        <fullName evidence="4">Anthranilate phosphoribosyltransferase</fullName>
        <ecNumber evidence="4">2.4.2.18</ecNumber>
    </recommendedName>
</protein>
<dbReference type="PANTHER" id="PTHR43285">
    <property type="entry name" value="ANTHRANILATE PHOSPHORIBOSYLTRANSFERASE"/>
    <property type="match status" value="1"/>
</dbReference>
<feature type="binding site" evidence="4">
    <location>
        <position position="94"/>
    </location>
    <ligand>
        <name>5-phospho-alpha-D-ribose 1-diphosphate</name>
        <dbReference type="ChEBI" id="CHEBI:58017"/>
    </ligand>
</feature>
<keyword evidence="4" id="KW-0479">Metal-binding</keyword>
<feature type="binding site" evidence="4">
    <location>
        <position position="86"/>
    </location>
    <ligand>
        <name>5-phospho-alpha-D-ribose 1-diphosphate</name>
        <dbReference type="ChEBI" id="CHEBI:58017"/>
    </ligand>
</feature>
<feature type="binding site" evidence="4">
    <location>
        <begin position="96"/>
        <end position="99"/>
    </location>
    <ligand>
        <name>5-phospho-alpha-D-ribose 1-diphosphate</name>
        <dbReference type="ChEBI" id="CHEBI:58017"/>
    </ligand>
</feature>
<feature type="binding site" evidence="4">
    <location>
        <position position="117"/>
    </location>
    <ligand>
        <name>anthranilate</name>
        <dbReference type="ChEBI" id="CHEBI:16567"/>
        <label>1</label>
    </ligand>
</feature>
<comment type="similarity">
    <text evidence="4">Belongs to the anthranilate phosphoribosyltransferase family.</text>
</comment>
<comment type="subunit">
    <text evidence="4">Homodimer.</text>
</comment>
<feature type="binding site" evidence="4">
    <location>
        <position position="86"/>
    </location>
    <ligand>
        <name>anthranilate</name>
        <dbReference type="ChEBI" id="CHEBI:16567"/>
        <label>1</label>
    </ligand>
</feature>
<keyword evidence="4" id="KW-0028">Amino-acid biosynthesis</keyword>
<dbReference type="InterPro" id="IPR000312">
    <property type="entry name" value="Glycosyl_Trfase_fam3"/>
</dbReference>
<gene>
    <name evidence="4 7" type="primary">trpD</name>
    <name evidence="7" type="ORF">QTP81_04530</name>
</gene>
<evidence type="ECO:0000256" key="1">
    <source>
        <dbReference type="ARBA" id="ARBA00022676"/>
    </source>
</evidence>
<dbReference type="Pfam" id="PF00591">
    <property type="entry name" value="Glycos_transf_3"/>
    <property type="match status" value="1"/>
</dbReference>
<feature type="binding site" evidence="4">
    <location>
        <position position="126"/>
    </location>
    <ligand>
        <name>5-phospho-alpha-D-ribose 1-diphosphate</name>
        <dbReference type="ChEBI" id="CHEBI:58017"/>
    </ligand>
</feature>
<evidence type="ECO:0000259" key="5">
    <source>
        <dbReference type="Pfam" id="PF00591"/>
    </source>
</evidence>
<keyword evidence="8" id="KW-1185">Reference proteome</keyword>
<keyword evidence="4" id="KW-0460">Magnesium</keyword>
<dbReference type="Gene3D" id="1.20.970.10">
    <property type="entry name" value="Transferase, Pyrimidine Nucleoside Phosphorylase, Chain C"/>
    <property type="match status" value="1"/>
</dbReference>
<proteinExistence type="inferred from homology"/>
<accession>A0ABT7SUK7</accession>
<evidence type="ECO:0000256" key="3">
    <source>
        <dbReference type="ARBA" id="ARBA00022822"/>
    </source>
</evidence>
<comment type="caution">
    <text evidence="7">The sequence shown here is derived from an EMBL/GenBank/DDBJ whole genome shotgun (WGS) entry which is preliminary data.</text>
</comment>
<dbReference type="NCBIfam" id="TIGR01245">
    <property type="entry name" value="trpD"/>
    <property type="match status" value="1"/>
</dbReference>
<feature type="binding site" evidence="4">
    <location>
        <position position="231"/>
    </location>
    <ligand>
        <name>Mg(2+)</name>
        <dbReference type="ChEBI" id="CHEBI:18420"/>
        <label>1</label>
    </ligand>
</feature>
<feature type="binding site" evidence="4">
    <location>
        <begin position="89"/>
        <end position="90"/>
    </location>
    <ligand>
        <name>5-phospho-alpha-D-ribose 1-diphosphate</name>
        <dbReference type="ChEBI" id="CHEBI:58017"/>
    </ligand>
</feature>
<evidence type="ECO:0000259" key="6">
    <source>
        <dbReference type="Pfam" id="PF02885"/>
    </source>
</evidence>
<dbReference type="HAMAP" id="MF_00211">
    <property type="entry name" value="TrpD"/>
    <property type="match status" value="1"/>
</dbReference>
<dbReference type="InterPro" id="IPR005940">
    <property type="entry name" value="Anthranilate_Pribosyl_Tfrase"/>
</dbReference>
<dbReference type="GO" id="GO:0004048">
    <property type="term" value="F:anthranilate phosphoribosyltransferase activity"/>
    <property type="evidence" value="ECO:0007669"/>
    <property type="project" value="UniProtKB-EC"/>
</dbReference>
<feature type="binding site" evidence="4">
    <location>
        <position position="172"/>
    </location>
    <ligand>
        <name>anthranilate</name>
        <dbReference type="ChEBI" id="CHEBI:16567"/>
        <label>2</label>
    </ligand>
</feature>
<comment type="pathway">
    <text evidence="4">Amino-acid biosynthesis; L-tryptophan biosynthesis; L-tryptophan from chorismate: step 2/5.</text>
</comment>
<sequence>MSMDSQLLIKHLEDLYAGTNLSQANAFAIFSGVMQGQLDHSQLAALLVSLKIKGETAAEIAGAADAMRANAASFERPDYHFADIVGTGGDGHNTINISSAAAIVAASCGIKVAKHGNRSVSSKSGSADLFAQFGYELMSSPDVARQCLDMTNFCFLFAPVYHAGVKHAMPVRTALKTRTLFNILGPLANPAKPSHSVLGVYSPELLQPYADVAQRLSMPRALIVHGSGLDEIAVHGETSVIEIDGEQQSHYSISPADFGFSEYPLAAIAGGEPEVNRQMIADVLAGQGEAAHEAAIAMNAAALIHLHGKTPSLAAAAEIAVNAMRSGKPIATIEAAAKQSQIASTEQ</sequence>
<dbReference type="Gene3D" id="3.40.1030.10">
    <property type="entry name" value="Nucleoside phosphorylase/phosphoribosyltransferase catalytic domain"/>
    <property type="match status" value="1"/>
</dbReference>
<keyword evidence="4" id="KW-0057">Aromatic amino acid biosynthesis</keyword>
<dbReference type="EC" id="2.4.2.18" evidence="4"/>
<dbReference type="PANTHER" id="PTHR43285:SF2">
    <property type="entry name" value="ANTHRANILATE PHOSPHORIBOSYLTRANSFERASE"/>
    <property type="match status" value="1"/>
</dbReference>
<dbReference type="EMBL" id="JAUCBP010000006">
    <property type="protein sequence ID" value="MDM7859866.1"/>
    <property type="molecule type" value="Genomic_DNA"/>
</dbReference>
<comment type="caution">
    <text evidence="4">Lacks conserved residue(s) required for the propagation of feature annotation.</text>
</comment>
<dbReference type="InterPro" id="IPR017459">
    <property type="entry name" value="Glycosyl_Trfase_fam3_N_dom"/>
</dbReference>